<accession>A0ABS5BND9</accession>
<sequence length="318" mass="34706">MLTAMWQRLDRDPPVFFEDQLAPALGAARERVFALGLLRPTAPSGFAPCRECGTGYVGRVEWLTSARTGARDAYIPCPACGPVRIDPDALRQWRIDLGAVLGAVRAAGRIHGPVTEVVPGHAWHLGSANWARRRREAYFVRCVYDGTRARIAAALATHPRAVLLFPTEGAAHAWGRATENPVVALNSVAALGPEGITFDTERVEGHVVDSAAEPVRKKAPPKRASRVEKISRLTAEVIEFLRRARSHAFATLRLSKEPALLPRPTKAQLGRSVELSKPEVTRCFNDPDARELNLYWDMAADLDAVMAFQGPISAGPSE</sequence>
<name>A0ABS5BND9_9BACT</name>
<dbReference type="RefSeq" id="WP_210652956.1">
    <property type="nucleotide sequence ID" value="NZ_JAGKQQ010000001.1"/>
</dbReference>
<organism evidence="1 2">
    <name type="scientific">Gemmata palustris</name>
    <dbReference type="NCBI Taxonomy" id="2822762"/>
    <lineage>
        <taxon>Bacteria</taxon>
        <taxon>Pseudomonadati</taxon>
        <taxon>Planctomycetota</taxon>
        <taxon>Planctomycetia</taxon>
        <taxon>Gemmatales</taxon>
        <taxon>Gemmataceae</taxon>
        <taxon>Gemmata</taxon>
    </lineage>
</organism>
<dbReference type="Proteomes" id="UP000676565">
    <property type="component" value="Unassembled WGS sequence"/>
</dbReference>
<protein>
    <submittedName>
        <fullName evidence="1">Uncharacterized protein</fullName>
    </submittedName>
</protein>
<gene>
    <name evidence="1" type="ORF">J8F10_06055</name>
</gene>
<evidence type="ECO:0000313" key="1">
    <source>
        <dbReference type="EMBL" id="MBP3954845.1"/>
    </source>
</evidence>
<comment type="caution">
    <text evidence="1">The sequence shown here is derived from an EMBL/GenBank/DDBJ whole genome shotgun (WGS) entry which is preliminary data.</text>
</comment>
<keyword evidence="2" id="KW-1185">Reference proteome</keyword>
<dbReference type="EMBL" id="JAGKQQ010000001">
    <property type="protein sequence ID" value="MBP3954845.1"/>
    <property type="molecule type" value="Genomic_DNA"/>
</dbReference>
<reference evidence="1 2" key="1">
    <citation type="submission" date="2021-04" db="EMBL/GenBank/DDBJ databases">
        <authorList>
            <person name="Ivanova A."/>
        </authorList>
    </citation>
    <scope>NUCLEOTIDE SEQUENCE [LARGE SCALE GENOMIC DNA]</scope>
    <source>
        <strain evidence="1 2">G18</strain>
    </source>
</reference>
<proteinExistence type="predicted"/>
<evidence type="ECO:0000313" key="2">
    <source>
        <dbReference type="Proteomes" id="UP000676565"/>
    </source>
</evidence>